<protein>
    <submittedName>
        <fullName evidence="2">Conditioned medium factor</fullName>
    </submittedName>
</protein>
<accession>A0A853J8R2</accession>
<sequence length="642" mass="67895">MHARAALLSIACLAVPVAWAQPGGLVPKQLSGPPEEFAAVRAPDPADAAILSKSALLPVEFGESDLWRGRLPVEGAQARLLVFGGAGRWQLELQQDARAGVPARQAPSGRAGRSWLGIEAAGRPARRYEFEGLEGGEWTLQLRAAPGDAERRGYVLVEGDARTRLASWQSHRRQLVGERIGLTALLTSEDGDRARSGHDAGAIVEASLRVIDPDGAARTWPMADDGRGADGAAGDGLYAGAFVPDRPGTWIAQVTIRGRDDRGNPVLRSAEHVLPVLERGLRIADDRAVATAAEPGRLSIAVPVALDRGAPSRYRVTGEVWGSDDAGNPVPVAWVGGMVAPEGGRLPIGLDARWVQRAGALPPFELRALRIEDPDHFVPLAAAARMPLALPSLPPAKSAAAVAIDDTMRMGPRPATLRVADDKANGGRLLLVHGYCSAGVWPEQQFASASSFIDAHQNRSHDQFAQLLGAFGAGWDSFGTVAHSQGGAAALHLYAYYWSGLDNASGARLMQSVGTPYQGTNLSGIIATIGSWFGVACGSNSNMTYSGASAWLAGVPGWARAQVNYHTTSFSTAWYRWDYCHMASDLVLDDPEDGTVERASGQLPGAINRGHATGQCHTTGMRDPAQYLDAGRNATMNANAAR</sequence>
<proteinExistence type="predicted"/>
<dbReference type="EMBL" id="JACCKA010000012">
    <property type="protein sequence ID" value="NZA25088.1"/>
    <property type="molecule type" value="Genomic_DNA"/>
</dbReference>
<gene>
    <name evidence="2" type="ORF">H0E84_01700</name>
</gene>
<evidence type="ECO:0000313" key="2">
    <source>
        <dbReference type="EMBL" id="NZA25088.1"/>
    </source>
</evidence>
<organism evidence="2 3">
    <name type="scientific">Luteimonas salinisoli</name>
    <dbReference type="NCBI Taxonomy" id="2752307"/>
    <lineage>
        <taxon>Bacteria</taxon>
        <taxon>Pseudomonadati</taxon>
        <taxon>Pseudomonadota</taxon>
        <taxon>Gammaproteobacteria</taxon>
        <taxon>Lysobacterales</taxon>
        <taxon>Lysobacteraceae</taxon>
        <taxon>Luteimonas</taxon>
    </lineage>
</organism>
<comment type="caution">
    <text evidence="2">The sequence shown here is derived from an EMBL/GenBank/DDBJ whole genome shotgun (WGS) entry which is preliminary data.</text>
</comment>
<keyword evidence="3" id="KW-1185">Reference proteome</keyword>
<feature type="signal peptide" evidence="1">
    <location>
        <begin position="1"/>
        <end position="20"/>
    </location>
</feature>
<dbReference type="Proteomes" id="UP000578091">
    <property type="component" value="Unassembled WGS sequence"/>
</dbReference>
<evidence type="ECO:0000313" key="3">
    <source>
        <dbReference type="Proteomes" id="UP000578091"/>
    </source>
</evidence>
<feature type="chain" id="PRO_5032525962" evidence="1">
    <location>
        <begin position="21"/>
        <end position="642"/>
    </location>
</feature>
<evidence type="ECO:0000256" key="1">
    <source>
        <dbReference type="SAM" id="SignalP"/>
    </source>
</evidence>
<name>A0A853J8R2_9GAMM</name>
<reference evidence="2 3" key="1">
    <citation type="submission" date="2020-07" db="EMBL/GenBank/DDBJ databases">
        <title>Luteimonas sp. SJ-92.</title>
        <authorList>
            <person name="Huang X.-X."/>
            <person name="Xu L."/>
            <person name="Sun J.-Q."/>
        </authorList>
    </citation>
    <scope>NUCLEOTIDE SEQUENCE [LARGE SCALE GENOMIC DNA]</scope>
    <source>
        <strain evidence="2 3">SJ-92</strain>
    </source>
</reference>
<dbReference type="NCBIfam" id="NF041940">
    <property type="entry name" value="choice_anch_X"/>
    <property type="match status" value="1"/>
</dbReference>
<keyword evidence="1" id="KW-0732">Signal</keyword>
<dbReference type="AlphaFoldDB" id="A0A853J8R2"/>